<reference evidence="1" key="2">
    <citation type="submission" date="2006-01" db="EMBL/GenBank/DDBJ databases">
        <authorList>
            <person name="Genoscope"/>
        </authorList>
    </citation>
    <scope>NUCLEOTIDE SEQUENCE</scope>
</reference>
<evidence type="ECO:0000313" key="1">
    <source>
        <dbReference type="EMBL" id="CAJ74827.1"/>
    </source>
</evidence>
<dbReference type="EMBL" id="CT573071">
    <property type="protein sequence ID" value="CAJ74827.1"/>
    <property type="molecule type" value="Genomic_DNA"/>
</dbReference>
<reference evidence="2 3" key="3">
    <citation type="submission" date="2020-02" db="EMBL/GenBank/DDBJ databases">
        <title>Newly sequenced genome of strain CSTR1 showed variability in Candidatus Kuenenia stuttgartiensis genomes.</title>
        <authorList>
            <person name="Ding C."/>
            <person name="Adrian L."/>
        </authorList>
    </citation>
    <scope>NUCLEOTIDE SEQUENCE [LARGE SCALE GENOMIC DNA]</scope>
    <source>
        <strain evidence="2 3">CSTR1</strain>
    </source>
</reference>
<dbReference type="EMBL" id="CP049055">
    <property type="protein sequence ID" value="QII12795.1"/>
    <property type="molecule type" value="Genomic_DNA"/>
</dbReference>
<protein>
    <submittedName>
        <fullName evidence="1">Uncharacterized protein</fullName>
    </submittedName>
</protein>
<dbReference type="AlphaFoldDB" id="Q1Q494"/>
<dbReference type="Proteomes" id="UP000501926">
    <property type="component" value="Chromosome"/>
</dbReference>
<accession>Q1Q494</accession>
<evidence type="ECO:0000313" key="2">
    <source>
        <dbReference type="EMBL" id="QII12795.1"/>
    </source>
</evidence>
<sequence length="58" mass="7350">MQLLHLKNRLISRILFIFPLYFEKYSLCCNMLRHFLPFLQFLRRHYDERHSFRHCPPI</sequence>
<name>Q1Q494_KUEST</name>
<evidence type="ECO:0000313" key="3">
    <source>
        <dbReference type="Proteomes" id="UP000501926"/>
    </source>
</evidence>
<reference evidence="1" key="1">
    <citation type="journal article" date="2006" name="Nature">
        <title>Deciphering the evolution and metabolism of an anammox bacterium from a community genome.</title>
        <authorList>
            <person name="Strous M."/>
            <person name="Pelletier E."/>
            <person name="Mangenot S."/>
            <person name="Rattei T."/>
            <person name="Lehner A."/>
            <person name="Taylor M.W."/>
            <person name="Horn M."/>
            <person name="Daims H."/>
            <person name="Bartol-Mavel D."/>
            <person name="Wincker P."/>
            <person name="Barbe V."/>
            <person name="Fonknechten N."/>
            <person name="Vallenet D."/>
            <person name="Segurens B."/>
            <person name="Schenowitz-Truong C."/>
            <person name="Medigue C."/>
            <person name="Collingro A."/>
            <person name="Snel B."/>
            <person name="Dutilh B.E."/>
            <person name="OpDenCamp H.J.M."/>
            <person name="vanDerDrift C."/>
            <person name="Cirpus I."/>
            <person name="vanDePas-Schoonen K.T."/>
            <person name="Harhangi H.R."/>
            <person name="vanNiftrik L."/>
            <person name="Schmid M."/>
            <person name="Keltjens J."/>
            <person name="vanDeVossenberg J."/>
            <person name="Kartal B."/>
            <person name="Meier H."/>
            <person name="Frishman D."/>
            <person name="Huynen M.A."/>
            <person name="Mewes H."/>
            <person name="Weissenbach J."/>
            <person name="Jetten M.S.M."/>
            <person name="Wagner M."/>
            <person name="LePaslier D."/>
        </authorList>
    </citation>
    <scope>NUCLEOTIDE SEQUENCE</scope>
</reference>
<gene>
    <name evidence="2" type="ORF">KsCSTR_34160</name>
    <name evidence="1" type="ORF">kuste4064</name>
</gene>
<organism evidence="1">
    <name type="scientific">Kuenenia stuttgartiensis</name>
    <dbReference type="NCBI Taxonomy" id="174633"/>
    <lineage>
        <taxon>Bacteria</taxon>
        <taxon>Pseudomonadati</taxon>
        <taxon>Planctomycetota</taxon>
        <taxon>Candidatus Brocadiia</taxon>
        <taxon>Candidatus Brocadiales</taxon>
        <taxon>Candidatus Brocadiaceae</taxon>
        <taxon>Candidatus Kuenenia</taxon>
    </lineage>
</organism>
<proteinExistence type="predicted"/>